<dbReference type="EMBL" id="JBGFUD010001263">
    <property type="protein sequence ID" value="MFH4976028.1"/>
    <property type="molecule type" value="Genomic_DNA"/>
</dbReference>
<name>A0ABD6E7G0_9BILA</name>
<keyword evidence="1" id="KW-0732">Signal</keyword>
<protein>
    <submittedName>
        <fullName evidence="2">Uncharacterized protein</fullName>
    </submittedName>
</protein>
<evidence type="ECO:0000313" key="2">
    <source>
        <dbReference type="EMBL" id="MFH4976028.1"/>
    </source>
</evidence>
<feature type="chain" id="PRO_5044804882" evidence="1">
    <location>
        <begin position="20"/>
        <end position="241"/>
    </location>
</feature>
<dbReference type="AlphaFoldDB" id="A0ABD6E7G0"/>
<dbReference type="Proteomes" id="UP001608902">
    <property type="component" value="Unassembled WGS sequence"/>
</dbReference>
<evidence type="ECO:0000313" key="3">
    <source>
        <dbReference type="Proteomes" id="UP001608902"/>
    </source>
</evidence>
<comment type="caution">
    <text evidence="2">The sequence shown here is derived from an EMBL/GenBank/DDBJ whole genome shotgun (WGS) entry which is preliminary data.</text>
</comment>
<keyword evidence="3" id="KW-1185">Reference proteome</keyword>
<proteinExistence type="predicted"/>
<organism evidence="2 3">
    <name type="scientific">Gnathostoma spinigerum</name>
    <dbReference type="NCBI Taxonomy" id="75299"/>
    <lineage>
        <taxon>Eukaryota</taxon>
        <taxon>Metazoa</taxon>
        <taxon>Ecdysozoa</taxon>
        <taxon>Nematoda</taxon>
        <taxon>Chromadorea</taxon>
        <taxon>Rhabditida</taxon>
        <taxon>Spirurina</taxon>
        <taxon>Gnathostomatomorpha</taxon>
        <taxon>Gnathostomatoidea</taxon>
        <taxon>Gnathostomatidae</taxon>
        <taxon>Gnathostoma</taxon>
    </lineage>
</organism>
<sequence>MLVLLIFTAFFNIHNFVEGTECTNCASKVRRLRSADTQYAANDYGSSDFYSETAVPDTYNSRPQHLPIPYGSSSQNGFSSQSMPSYGTPTSYSLPSPNPYELLFGSVPGSNYQHLSSYIMPSSYGLQSQSGYGISSGAYPYYPTTAGGGSTNYGSSSSGCPTRTCGNTAANSNSYISGGITLPSWYKDLFGSTAGFGTSSPHTSMVSGSGAIQPYSSYGTFSPYSPISSQVPGYASNSYWG</sequence>
<reference evidence="2 3" key="1">
    <citation type="submission" date="2024-08" db="EMBL/GenBank/DDBJ databases">
        <title>Gnathostoma spinigerum genome.</title>
        <authorList>
            <person name="Gonzalez-Bertolin B."/>
            <person name="Monzon S."/>
            <person name="Zaballos A."/>
            <person name="Jimenez P."/>
            <person name="Dekumyoy P."/>
            <person name="Varona S."/>
            <person name="Cuesta I."/>
            <person name="Sumanam S."/>
            <person name="Adisakwattana P."/>
            <person name="Gasser R.B."/>
            <person name="Hernandez-Gonzalez A."/>
            <person name="Young N.D."/>
            <person name="Perteguer M.J."/>
        </authorList>
    </citation>
    <scope>NUCLEOTIDE SEQUENCE [LARGE SCALE GENOMIC DNA]</scope>
    <source>
        <strain evidence="2">AL3</strain>
        <tissue evidence="2">Liver</tissue>
    </source>
</reference>
<evidence type="ECO:0000256" key="1">
    <source>
        <dbReference type="SAM" id="SignalP"/>
    </source>
</evidence>
<gene>
    <name evidence="2" type="ORF">AB6A40_002737</name>
</gene>
<accession>A0ABD6E7G0</accession>
<feature type="signal peptide" evidence="1">
    <location>
        <begin position="1"/>
        <end position="19"/>
    </location>
</feature>